<proteinExistence type="predicted"/>
<keyword evidence="3" id="KW-1185">Reference proteome</keyword>
<name>A0A7J7ZYC5_MYOMY</name>
<accession>A0A7J7ZYC5</accession>
<organism evidence="2 3">
    <name type="scientific">Myotis myotis</name>
    <name type="common">Greater mouse-eared bat</name>
    <name type="synonym">Vespertilio myotis</name>
    <dbReference type="NCBI Taxonomy" id="51298"/>
    <lineage>
        <taxon>Eukaryota</taxon>
        <taxon>Metazoa</taxon>
        <taxon>Chordata</taxon>
        <taxon>Craniata</taxon>
        <taxon>Vertebrata</taxon>
        <taxon>Euteleostomi</taxon>
        <taxon>Mammalia</taxon>
        <taxon>Eutheria</taxon>
        <taxon>Laurasiatheria</taxon>
        <taxon>Chiroptera</taxon>
        <taxon>Yangochiroptera</taxon>
        <taxon>Vespertilionidae</taxon>
        <taxon>Myotis</taxon>
    </lineage>
</organism>
<evidence type="ECO:0000313" key="3">
    <source>
        <dbReference type="Proteomes" id="UP000527355"/>
    </source>
</evidence>
<sequence length="143" mass="15955">MIETRRTGLLYIRPAPMAIWEWLLSLLADRKCLLHPCNNENRTALIKAIRCQEEAWATILLDHGAGPNAVGIDGNTALHCAATGQNTAIVEELLSHKANMEERHKDDLGPLSLILKESKEQMVEFLLNRGTKVDQMGSKDQLT</sequence>
<dbReference type="AlphaFoldDB" id="A0A7J7ZYC5"/>
<comment type="caution">
    <text evidence="2">The sequence shown here is derived from an EMBL/GenBank/DDBJ whole genome shotgun (WGS) entry which is preliminary data.</text>
</comment>
<dbReference type="Gene3D" id="1.25.40.20">
    <property type="entry name" value="Ankyrin repeat-containing domain"/>
    <property type="match status" value="1"/>
</dbReference>
<feature type="repeat" description="ANK" evidence="1">
    <location>
        <begin position="73"/>
        <end position="105"/>
    </location>
</feature>
<dbReference type="Pfam" id="PF12796">
    <property type="entry name" value="Ank_2"/>
    <property type="match status" value="1"/>
</dbReference>
<dbReference type="SUPFAM" id="SSF48403">
    <property type="entry name" value="Ankyrin repeat"/>
    <property type="match status" value="1"/>
</dbReference>
<dbReference type="VEuPathDB" id="HostDB:GeneID_118670728"/>
<protein>
    <submittedName>
        <fullName evidence="2">Uncharacterized protein</fullName>
    </submittedName>
</protein>
<dbReference type="PROSITE" id="PS50297">
    <property type="entry name" value="ANK_REP_REGION"/>
    <property type="match status" value="1"/>
</dbReference>
<dbReference type="Proteomes" id="UP000527355">
    <property type="component" value="Unassembled WGS sequence"/>
</dbReference>
<keyword evidence="1" id="KW-0040">ANK repeat</keyword>
<dbReference type="EMBL" id="JABWUV010000002">
    <property type="protein sequence ID" value="KAF6379131.1"/>
    <property type="molecule type" value="Genomic_DNA"/>
</dbReference>
<dbReference type="InterPro" id="IPR036770">
    <property type="entry name" value="Ankyrin_rpt-contain_sf"/>
</dbReference>
<dbReference type="PROSITE" id="PS50088">
    <property type="entry name" value="ANK_REPEAT"/>
    <property type="match status" value="1"/>
</dbReference>
<gene>
    <name evidence="2" type="ORF">mMyoMyo1_009960</name>
</gene>
<reference evidence="2 3" key="1">
    <citation type="journal article" date="2020" name="Nature">
        <title>Six reference-quality genomes reveal evolution of bat adaptations.</title>
        <authorList>
            <person name="Jebb D."/>
            <person name="Huang Z."/>
            <person name="Pippel M."/>
            <person name="Hughes G.M."/>
            <person name="Lavrichenko K."/>
            <person name="Devanna P."/>
            <person name="Winkler S."/>
            <person name="Jermiin L.S."/>
            <person name="Skirmuntt E.C."/>
            <person name="Katzourakis A."/>
            <person name="Burkitt-Gray L."/>
            <person name="Ray D.A."/>
            <person name="Sullivan K.A.M."/>
            <person name="Roscito J.G."/>
            <person name="Kirilenko B.M."/>
            <person name="Davalos L.M."/>
            <person name="Corthals A.P."/>
            <person name="Power M.L."/>
            <person name="Jones G."/>
            <person name="Ransome R.D."/>
            <person name="Dechmann D.K.N."/>
            <person name="Locatelli A.G."/>
            <person name="Puechmaille S.J."/>
            <person name="Fedrigo O."/>
            <person name="Jarvis E.D."/>
            <person name="Hiller M."/>
            <person name="Vernes S.C."/>
            <person name="Myers E.W."/>
            <person name="Teeling E.C."/>
        </authorList>
    </citation>
    <scope>NUCLEOTIDE SEQUENCE [LARGE SCALE GENOMIC DNA]</scope>
    <source>
        <strain evidence="2">MMyoMyo1</strain>
        <tissue evidence="2">Flight muscle</tissue>
    </source>
</reference>
<dbReference type="PANTHER" id="PTHR24147:SF53">
    <property type="entry name" value="ANKYRIN REPEAT DOMAIN 26"/>
    <property type="match status" value="1"/>
</dbReference>
<dbReference type="SMART" id="SM00248">
    <property type="entry name" value="ANK"/>
    <property type="match status" value="3"/>
</dbReference>
<evidence type="ECO:0000256" key="1">
    <source>
        <dbReference type="PROSITE-ProRule" id="PRU00023"/>
    </source>
</evidence>
<dbReference type="InterPro" id="IPR002110">
    <property type="entry name" value="Ankyrin_rpt"/>
</dbReference>
<dbReference type="InterPro" id="IPR050657">
    <property type="entry name" value="Ankyrin_repeat_domain"/>
</dbReference>
<dbReference type="PANTHER" id="PTHR24147">
    <property type="entry name" value="ANKYRIN REPEAT DOMAIN 36-RELATED"/>
    <property type="match status" value="1"/>
</dbReference>
<evidence type="ECO:0000313" key="2">
    <source>
        <dbReference type="EMBL" id="KAF6379131.1"/>
    </source>
</evidence>